<dbReference type="OrthoDB" id="9806267at2"/>
<sequence>MKKPWLHGWLLGLFGWLLIGSACAQTADILNVRIWQAPDNTRLVFDLSAPVQYKAFQVENPNRLVLDISNSVIHADLAALDIKGSLIEGLRSGIQDGTTTRIVIDLKQKLPFRDFSLAPNKQYGNRLVVDLLTPDSAAPVIAPAVVSAPSLPAAVQTTSVSTNPSSLNSAVPVVTATPVVGPSSANNQPKPAVPISSPSLGANGGAAPAVSTAPVQVVSTGVVSPSAPAAPVIQAQPLKSESYRDIIIAVDAGHGGEDPGAIGAGGLREKDVVLSIARQLAQMLDKEPGFKAYLTRRGDYYVDLRKRTRLAREANADMFVSIHADAFKNDSARGASVWTLSERGATSEMGRWLAQTENNADLIGGVGGVSLDDKDEVLAGVLLDLSMTGTLKLSDQVGKDVLGQVGRIARLHKNHVERAGFVVLKSPDIPSILVETGFISNSHEASQLRTRSYQQQLATSIFNGIKHHFYSQPQPNTWIAAKVRQPDLPVISATALKPADRVLYKVGPGDTLSAIAARNKVSLSRLLRENDLDHQTVIKVGQVLVIPSS</sequence>
<evidence type="ECO:0000256" key="4">
    <source>
        <dbReference type="ARBA" id="ARBA00011901"/>
    </source>
</evidence>
<keyword evidence="8" id="KW-0961">Cell wall biogenesis/degradation</keyword>
<dbReference type="InterPro" id="IPR018392">
    <property type="entry name" value="LysM"/>
</dbReference>
<comment type="similarity">
    <text evidence="3">Belongs to the N-acetylmuramoyl-L-alanine amidase 3 family.</text>
</comment>
<dbReference type="PANTHER" id="PTHR30404:SF0">
    <property type="entry name" value="N-ACETYLMURAMOYL-L-ALANINE AMIDASE AMIC"/>
    <property type="match status" value="1"/>
</dbReference>
<dbReference type="Pfam" id="PF01520">
    <property type="entry name" value="Amidase_3"/>
    <property type="match status" value="1"/>
</dbReference>
<proteinExistence type="inferred from homology"/>
<evidence type="ECO:0000256" key="6">
    <source>
        <dbReference type="ARBA" id="ARBA00022764"/>
    </source>
</evidence>
<comment type="subcellular location">
    <subcellularLocation>
        <location evidence="2">Periplasm</location>
    </subcellularLocation>
</comment>
<keyword evidence="6" id="KW-0574">Periplasm</keyword>
<dbReference type="PROSITE" id="PS51782">
    <property type="entry name" value="LYSM"/>
    <property type="match status" value="1"/>
</dbReference>
<dbReference type="Gene3D" id="3.40.630.40">
    <property type="entry name" value="Zn-dependent exopeptidases"/>
    <property type="match status" value="1"/>
</dbReference>
<dbReference type="Pfam" id="PF11741">
    <property type="entry name" value="AMIN"/>
    <property type="match status" value="1"/>
</dbReference>
<reference evidence="11 12" key="1">
    <citation type="submission" date="2018-02" db="EMBL/GenBank/DDBJ databases">
        <title>novel marine gammaproteobacteria from coastal saline agro ecosystem.</title>
        <authorList>
            <person name="Krishnan R."/>
            <person name="Ramesh Kumar N."/>
        </authorList>
    </citation>
    <scope>NUCLEOTIDE SEQUENCE [LARGE SCALE GENOMIC DNA]</scope>
    <source>
        <strain evidence="11 12">228</strain>
    </source>
</reference>
<dbReference type="CDD" id="cd00118">
    <property type="entry name" value="LysM"/>
    <property type="match status" value="1"/>
</dbReference>
<keyword evidence="7" id="KW-0378">Hydrolase</keyword>
<dbReference type="CDD" id="cd02696">
    <property type="entry name" value="MurNAc-LAA"/>
    <property type="match status" value="1"/>
</dbReference>
<dbReference type="EMBL" id="PRLP01000148">
    <property type="protein sequence ID" value="PPC74421.1"/>
    <property type="molecule type" value="Genomic_DNA"/>
</dbReference>
<gene>
    <name evidence="11" type="ORF">C4K68_26155</name>
</gene>
<evidence type="ECO:0000256" key="7">
    <source>
        <dbReference type="ARBA" id="ARBA00022801"/>
    </source>
</evidence>
<evidence type="ECO:0000256" key="9">
    <source>
        <dbReference type="ARBA" id="ARBA00074581"/>
    </source>
</evidence>
<dbReference type="FunFam" id="3.40.630.40:FF:000001">
    <property type="entry name" value="N-acetylmuramoyl-L-alanine amidase"/>
    <property type="match status" value="1"/>
</dbReference>
<dbReference type="Gene3D" id="3.10.350.10">
    <property type="entry name" value="LysM domain"/>
    <property type="match status" value="1"/>
</dbReference>
<comment type="catalytic activity">
    <reaction evidence="1">
        <text>Hydrolyzes the link between N-acetylmuramoyl residues and L-amino acid residues in certain cell-wall glycopeptides.</text>
        <dbReference type="EC" id="3.5.1.28"/>
    </reaction>
</comment>
<name>A0A2S5KHY2_9PROT</name>
<dbReference type="PROSITE" id="PS51257">
    <property type="entry name" value="PROKAR_LIPOPROTEIN"/>
    <property type="match status" value="1"/>
</dbReference>
<evidence type="ECO:0000256" key="3">
    <source>
        <dbReference type="ARBA" id="ARBA00010860"/>
    </source>
</evidence>
<dbReference type="PANTHER" id="PTHR30404">
    <property type="entry name" value="N-ACETYLMURAMOYL-L-ALANINE AMIDASE"/>
    <property type="match status" value="1"/>
</dbReference>
<evidence type="ECO:0000256" key="2">
    <source>
        <dbReference type="ARBA" id="ARBA00004418"/>
    </source>
</evidence>
<dbReference type="SMART" id="SM00257">
    <property type="entry name" value="LysM"/>
    <property type="match status" value="1"/>
</dbReference>
<dbReference type="SUPFAM" id="SSF53187">
    <property type="entry name" value="Zn-dependent exopeptidases"/>
    <property type="match status" value="1"/>
</dbReference>
<evidence type="ECO:0000313" key="11">
    <source>
        <dbReference type="EMBL" id="PPC74421.1"/>
    </source>
</evidence>
<dbReference type="GO" id="GO:0071555">
    <property type="term" value="P:cell wall organization"/>
    <property type="evidence" value="ECO:0007669"/>
    <property type="project" value="UniProtKB-KW"/>
</dbReference>
<dbReference type="SMART" id="SM00646">
    <property type="entry name" value="Ami_3"/>
    <property type="match status" value="1"/>
</dbReference>
<dbReference type="InterPro" id="IPR021731">
    <property type="entry name" value="AMIN_dom"/>
</dbReference>
<dbReference type="Proteomes" id="UP000238196">
    <property type="component" value="Unassembled WGS sequence"/>
</dbReference>
<keyword evidence="5" id="KW-0732">Signal</keyword>
<dbReference type="GO" id="GO:0008745">
    <property type="term" value="F:N-acetylmuramoyl-L-alanine amidase activity"/>
    <property type="evidence" value="ECO:0007669"/>
    <property type="project" value="UniProtKB-EC"/>
</dbReference>
<dbReference type="GO" id="GO:0030288">
    <property type="term" value="C:outer membrane-bounded periplasmic space"/>
    <property type="evidence" value="ECO:0007669"/>
    <property type="project" value="TreeGrafter"/>
</dbReference>
<dbReference type="AlphaFoldDB" id="A0A2S5KHY2"/>
<organism evidence="11 12">
    <name type="scientific">Proteobacteria bacterium 228</name>
    <dbReference type="NCBI Taxonomy" id="2083153"/>
    <lineage>
        <taxon>Bacteria</taxon>
        <taxon>Pseudomonadati</taxon>
        <taxon>Pseudomonadota</taxon>
    </lineage>
</organism>
<dbReference type="Pfam" id="PF01476">
    <property type="entry name" value="LysM"/>
    <property type="match status" value="1"/>
</dbReference>
<evidence type="ECO:0000256" key="1">
    <source>
        <dbReference type="ARBA" id="ARBA00001561"/>
    </source>
</evidence>
<protein>
    <recommendedName>
        <fullName evidence="9">N-acetylmuramoyl-L-alanine amidase AmiC</fullName>
        <ecNumber evidence="4">3.5.1.28</ecNumber>
    </recommendedName>
</protein>
<comment type="caution">
    <text evidence="11">The sequence shown here is derived from an EMBL/GenBank/DDBJ whole genome shotgun (WGS) entry which is preliminary data.</text>
</comment>
<evidence type="ECO:0000259" key="10">
    <source>
        <dbReference type="PROSITE" id="PS51782"/>
    </source>
</evidence>
<evidence type="ECO:0000256" key="5">
    <source>
        <dbReference type="ARBA" id="ARBA00022729"/>
    </source>
</evidence>
<dbReference type="EC" id="3.5.1.28" evidence="4"/>
<evidence type="ECO:0000313" key="12">
    <source>
        <dbReference type="Proteomes" id="UP000238196"/>
    </source>
</evidence>
<dbReference type="GO" id="GO:0009253">
    <property type="term" value="P:peptidoglycan catabolic process"/>
    <property type="evidence" value="ECO:0007669"/>
    <property type="project" value="InterPro"/>
</dbReference>
<dbReference type="InterPro" id="IPR050695">
    <property type="entry name" value="N-acetylmuramoyl_amidase_3"/>
</dbReference>
<dbReference type="InterPro" id="IPR002508">
    <property type="entry name" value="MurNAc-LAA_cat"/>
</dbReference>
<dbReference type="SUPFAM" id="SSF54106">
    <property type="entry name" value="LysM domain"/>
    <property type="match status" value="1"/>
</dbReference>
<dbReference type="Gene3D" id="2.60.40.3500">
    <property type="match status" value="1"/>
</dbReference>
<feature type="domain" description="LysM" evidence="10">
    <location>
        <begin position="502"/>
        <end position="546"/>
    </location>
</feature>
<dbReference type="InterPro" id="IPR036779">
    <property type="entry name" value="LysM_dom_sf"/>
</dbReference>
<evidence type="ECO:0000256" key="8">
    <source>
        <dbReference type="ARBA" id="ARBA00023316"/>
    </source>
</evidence>
<accession>A0A2S5KHY2</accession>